<dbReference type="AlphaFoldDB" id="A0A165RQ65"/>
<keyword evidence="1" id="KW-0812">Transmembrane</keyword>
<name>A0A165RQ65_9APHY</name>
<feature type="transmembrane region" description="Helical" evidence="1">
    <location>
        <begin position="52"/>
        <end position="72"/>
    </location>
</feature>
<evidence type="ECO:0000259" key="2">
    <source>
        <dbReference type="Pfam" id="PF20151"/>
    </source>
</evidence>
<feature type="transmembrane region" description="Helical" evidence="1">
    <location>
        <begin position="117"/>
        <end position="137"/>
    </location>
</feature>
<feature type="transmembrane region" description="Helical" evidence="1">
    <location>
        <begin position="213"/>
        <end position="232"/>
    </location>
</feature>
<keyword evidence="1" id="KW-1133">Transmembrane helix</keyword>
<proteinExistence type="predicted"/>
<evidence type="ECO:0000313" key="4">
    <source>
        <dbReference type="Proteomes" id="UP000076727"/>
    </source>
</evidence>
<feature type="transmembrane region" description="Helical" evidence="1">
    <location>
        <begin position="12"/>
        <end position="31"/>
    </location>
</feature>
<protein>
    <recommendedName>
        <fullName evidence="2">DUF6533 domain-containing protein</fullName>
    </recommendedName>
</protein>
<sequence length="326" mass="35465">MSSLSSELILELESSFVTYRCLLAAFTIYIFDHALTFASEVEYIWCRRKSGVILLYVTMHVCTLVMFVTNIAGWLDSTGCESAYALSMVDTAVLCALYVIWGVISASRAYALSGREWTIPTLIFIVSLVPVAANIAYCWGLAQENIPPPIGCVVYNKIPQTTETRFEIATRTCVIATDLLVLLVTWKATYGIRRNASALDVKTPIAVLLLRDGTIYFGVLLVINILSLALWVTNVLEAASTFSSALNTILFSRLFLNLREAAIAPGSTASTTSKSPNEHFTSLVFGNIGGSLAHGMDAHAESGTVQSMQDDEEALQITGVMDDEAT</sequence>
<dbReference type="EMBL" id="KV429048">
    <property type="protein sequence ID" value="KZT71027.1"/>
    <property type="molecule type" value="Genomic_DNA"/>
</dbReference>
<feature type="transmembrane region" description="Helical" evidence="1">
    <location>
        <begin position="84"/>
        <end position="105"/>
    </location>
</feature>
<feature type="domain" description="DUF6533" evidence="2">
    <location>
        <begin position="21"/>
        <end position="65"/>
    </location>
</feature>
<dbReference type="InterPro" id="IPR045340">
    <property type="entry name" value="DUF6533"/>
</dbReference>
<organism evidence="3 4">
    <name type="scientific">Daedalea quercina L-15889</name>
    <dbReference type="NCBI Taxonomy" id="1314783"/>
    <lineage>
        <taxon>Eukaryota</taxon>
        <taxon>Fungi</taxon>
        <taxon>Dikarya</taxon>
        <taxon>Basidiomycota</taxon>
        <taxon>Agaricomycotina</taxon>
        <taxon>Agaricomycetes</taxon>
        <taxon>Polyporales</taxon>
        <taxon>Fomitopsis</taxon>
    </lineage>
</organism>
<accession>A0A165RQ65</accession>
<dbReference type="OrthoDB" id="2804471at2759"/>
<reference evidence="3 4" key="1">
    <citation type="journal article" date="2016" name="Mol. Biol. Evol.">
        <title>Comparative Genomics of Early-Diverging Mushroom-Forming Fungi Provides Insights into the Origins of Lignocellulose Decay Capabilities.</title>
        <authorList>
            <person name="Nagy L.G."/>
            <person name="Riley R."/>
            <person name="Tritt A."/>
            <person name="Adam C."/>
            <person name="Daum C."/>
            <person name="Floudas D."/>
            <person name="Sun H."/>
            <person name="Yadav J.S."/>
            <person name="Pangilinan J."/>
            <person name="Larsson K.H."/>
            <person name="Matsuura K."/>
            <person name="Barry K."/>
            <person name="Labutti K."/>
            <person name="Kuo R."/>
            <person name="Ohm R.A."/>
            <person name="Bhattacharya S.S."/>
            <person name="Shirouzu T."/>
            <person name="Yoshinaga Y."/>
            <person name="Martin F.M."/>
            <person name="Grigoriev I.V."/>
            <person name="Hibbett D.S."/>
        </authorList>
    </citation>
    <scope>NUCLEOTIDE SEQUENCE [LARGE SCALE GENOMIC DNA]</scope>
    <source>
        <strain evidence="3 4">L-15889</strain>
    </source>
</reference>
<dbReference type="Pfam" id="PF20151">
    <property type="entry name" value="DUF6533"/>
    <property type="match status" value="1"/>
</dbReference>
<keyword evidence="1" id="KW-0472">Membrane</keyword>
<evidence type="ECO:0000313" key="3">
    <source>
        <dbReference type="EMBL" id="KZT71027.1"/>
    </source>
</evidence>
<gene>
    <name evidence="3" type="ORF">DAEQUDRAFT_810281</name>
</gene>
<evidence type="ECO:0000256" key="1">
    <source>
        <dbReference type="SAM" id="Phobius"/>
    </source>
</evidence>
<dbReference type="Proteomes" id="UP000076727">
    <property type="component" value="Unassembled WGS sequence"/>
</dbReference>
<keyword evidence="4" id="KW-1185">Reference proteome</keyword>